<dbReference type="PIRSF" id="PIRSF000445">
    <property type="entry name" value="4pyrrol_synth_GluRdtase"/>
    <property type="match status" value="1"/>
</dbReference>
<keyword evidence="6 9" id="KW-0627">Porphyrin biosynthesis</keyword>
<feature type="binding site" evidence="9 11">
    <location>
        <position position="104"/>
    </location>
    <ligand>
        <name>substrate</name>
    </ligand>
</feature>
<dbReference type="InterPro" id="IPR015895">
    <property type="entry name" value="4pyrrol_synth_GluRdtase_N"/>
</dbReference>
<dbReference type="InterPro" id="IPR006151">
    <property type="entry name" value="Shikm_DH/Glu-tRNA_Rdtase"/>
</dbReference>
<accession>A0A557QHH3</accession>
<comment type="miscellaneous">
    <text evidence="9">During catalysis, the active site Cys acts as a nucleophile attacking the alpha-carbonyl group of tRNA-bound glutamate with the formation of a thioester intermediate between enzyme and glutamate, and the concomitant release of tRNA(Glu). The thioester intermediate is finally reduced by direct hydride transfer from NADPH, to form the product GSA.</text>
</comment>
<comment type="caution">
    <text evidence="18">The sequence shown here is derived from an EMBL/GenBank/DDBJ whole genome shotgun (WGS) entry which is preliminary data.</text>
</comment>
<evidence type="ECO:0000256" key="8">
    <source>
        <dbReference type="ARBA" id="ARBA00068659"/>
    </source>
</evidence>
<dbReference type="InterPro" id="IPR036343">
    <property type="entry name" value="GluRdtase_N_sf"/>
</dbReference>
<feature type="domain" description="Glutamyl-tRNA reductase N-terminal" evidence="17">
    <location>
        <begin position="6"/>
        <end position="151"/>
    </location>
</feature>
<sequence length="418" mass="46252">MPLFALGLNHHTAPLAIRERVSFQPERLLGALKDLTSVQVQEAAILSTCNRTELYFSTDTPEFAADWLARYHDLPLADMAPYLYTYPAHDAVRHVFRVASGLDSMVLGEPQILGQVKDAVRHAEEAGTLGTTLHQLFQRTFSVAKEVRSSTAIGANVVSMAAASVHLAERIFERMADQRVLFIGAGEMIELCAAHFAGTKPRRLTIANRTEARAQGLADRFGGDTLRLDLIGDVMAQYDVIVSCTAAPLPIIGLGMVERALKARRHRPMVMVDLAVPRDIEREIGDLDDVFLYTVDDLAQLVASGKETRQSAVVEAEVIIDERVRGFFSWLEGRDAVPVIRALREEAERVRQQELMRAAKRLAKGDDPQKVLEALSQGITNKLIHGPSRYLNQAEGDALAEAGRVVSTLFQLDRDDRH</sequence>
<dbReference type="Gene3D" id="3.30.460.30">
    <property type="entry name" value="Glutamyl-tRNA reductase, N-terminal domain"/>
    <property type="match status" value="1"/>
</dbReference>
<dbReference type="FunFam" id="3.40.50.720:FF:000031">
    <property type="entry name" value="Glutamyl-tRNA reductase"/>
    <property type="match status" value="1"/>
</dbReference>
<evidence type="ECO:0000256" key="9">
    <source>
        <dbReference type="HAMAP-Rule" id="MF_00087"/>
    </source>
</evidence>
<dbReference type="NCBIfam" id="TIGR01035">
    <property type="entry name" value="hemA"/>
    <property type="match status" value="1"/>
</dbReference>
<keyword evidence="5 9" id="KW-0560">Oxidoreductase</keyword>
<evidence type="ECO:0000256" key="14">
    <source>
        <dbReference type="RuleBase" id="RU000584"/>
    </source>
</evidence>
<dbReference type="Pfam" id="PF01488">
    <property type="entry name" value="Shikimate_DH"/>
    <property type="match status" value="1"/>
</dbReference>
<dbReference type="UniPathway" id="UPA00251">
    <property type="reaction ID" value="UER00316"/>
</dbReference>
<dbReference type="EMBL" id="VMNK01000017">
    <property type="protein sequence ID" value="TVO52352.1"/>
    <property type="molecule type" value="Genomic_DNA"/>
</dbReference>
<dbReference type="InterPro" id="IPR015896">
    <property type="entry name" value="4pyrrol_synth_GluRdtase_dimer"/>
</dbReference>
<dbReference type="PROSITE" id="PS00747">
    <property type="entry name" value="GLUTR"/>
    <property type="match status" value="1"/>
</dbReference>
<organism evidence="18 19">
    <name type="scientific">Denitromonas halophila</name>
    <dbReference type="NCBI Taxonomy" id="1629404"/>
    <lineage>
        <taxon>Bacteria</taxon>
        <taxon>Pseudomonadati</taxon>
        <taxon>Pseudomonadota</taxon>
        <taxon>Betaproteobacteria</taxon>
        <taxon>Rhodocyclales</taxon>
        <taxon>Zoogloeaceae</taxon>
        <taxon>Denitromonas</taxon>
    </lineage>
</organism>
<dbReference type="GO" id="GO:0050661">
    <property type="term" value="F:NADP binding"/>
    <property type="evidence" value="ECO:0007669"/>
    <property type="project" value="InterPro"/>
</dbReference>
<feature type="binding site" evidence="9 11">
    <location>
        <begin position="109"/>
        <end position="111"/>
    </location>
    <ligand>
        <name>substrate</name>
    </ligand>
</feature>
<feature type="active site" description="Nucleophile" evidence="9 10">
    <location>
        <position position="49"/>
    </location>
</feature>
<keyword evidence="19" id="KW-1185">Reference proteome</keyword>
<feature type="binding site" evidence="9 12">
    <location>
        <begin position="184"/>
        <end position="189"/>
    </location>
    <ligand>
        <name>NADP(+)</name>
        <dbReference type="ChEBI" id="CHEBI:58349"/>
    </ligand>
</feature>
<dbReference type="GO" id="GO:0019353">
    <property type="term" value="P:protoporphyrinogen IX biosynthetic process from glutamate"/>
    <property type="evidence" value="ECO:0007669"/>
    <property type="project" value="TreeGrafter"/>
</dbReference>
<evidence type="ECO:0000259" key="17">
    <source>
        <dbReference type="Pfam" id="PF05201"/>
    </source>
</evidence>
<dbReference type="HAMAP" id="MF_00087">
    <property type="entry name" value="Glu_tRNA_reductase"/>
    <property type="match status" value="1"/>
</dbReference>
<keyword evidence="4 9" id="KW-0521">NADP</keyword>
<dbReference type="PANTHER" id="PTHR43013">
    <property type="entry name" value="GLUTAMYL-TRNA REDUCTASE"/>
    <property type="match status" value="1"/>
</dbReference>
<dbReference type="OrthoDB" id="110209at2"/>
<dbReference type="SUPFAM" id="SSF69075">
    <property type="entry name" value="Glutamyl tRNA-reductase dimerization domain"/>
    <property type="match status" value="1"/>
</dbReference>
<feature type="domain" description="Tetrapyrrole biosynthesis glutamyl-tRNA reductase dimerisation" evidence="15">
    <location>
        <begin position="315"/>
        <end position="412"/>
    </location>
</feature>
<evidence type="ECO:0000256" key="3">
    <source>
        <dbReference type="ARBA" id="ARBA00012970"/>
    </source>
</evidence>
<dbReference type="Pfam" id="PF00745">
    <property type="entry name" value="GlutR_dimer"/>
    <property type="match status" value="1"/>
</dbReference>
<feature type="site" description="Important for activity" evidence="9 13">
    <location>
        <position position="94"/>
    </location>
</feature>
<dbReference type="AlphaFoldDB" id="A0A557QHH3"/>
<evidence type="ECO:0000259" key="15">
    <source>
        <dbReference type="Pfam" id="PF00745"/>
    </source>
</evidence>
<dbReference type="InterPro" id="IPR036453">
    <property type="entry name" value="GluRdtase_dimer_dom_sf"/>
</dbReference>
<dbReference type="InterPro" id="IPR000343">
    <property type="entry name" value="4pyrrol_synth_GluRdtase"/>
</dbReference>
<dbReference type="Pfam" id="PF05201">
    <property type="entry name" value="GlutR_N"/>
    <property type="match status" value="1"/>
</dbReference>
<comment type="catalytic activity">
    <reaction evidence="7 9 14">
        <text>(S)-4-amino-5-oxopentanoate + tRNA(Glu) + NADP(+) = L-glutamyl-tRNA(Glu) + NADPH + H(+)</text>
        <dbReference type="Rhea" id="RHEA:12344"/>
        <dbReference type="Rhea" id="RHEA-COMP:9663"/>
        <dbReference type="Rhea" id="RHEA-COMP:9680"/>
        <dbReference type="ChEBI" id="CHEBI:15378"/>
        <dbReference type="ChEBI" id="CHEBI:57501"/>
        <dbReference type="ChEBI" id="CHEBI:57783"/>
        <dbReference type="ChEBI" id="CHEBI:58349"/>
        <dbReference type="ChEBI" id="CHEBI:78442"/>
        <dbReference type="ChEBI" id="CHEBI:78520"/>
        <dbReference type="EC" id="1.2.1.70"/>
    </reaction>
</comment>
<evidence type="ECO:0000256" key="13">
    <source>
        <dbReference type="PIRSR" id="PIRSR000445-4"/>
    </source>
</evidence>
<evidence type="ECO:0000313" key="19">
    <source>
        <dbReference type="Proteomes" id="UP000319502"/>
    </source>
</evidence>
<comment type="function">
    <text evidence="9">Catalyzes the NADPH-dependent reduction of glutamyl-tRNA(Glu) to glutamate 1-semialdehyde (GSA).</text>
</comment>
<evidence type="ECO:0000256" key="11">
    <source>
        <dbReference type="PIRSR" id="PIRSR000445-2"/>
    </source>
</evidence>
<comment type="similarity">
    <text evidence="2 9 14">Belongs to the glutamyl-tRNA reductase family.</text>
</comment>
<dbReference type="InterPro" id="IPR036291">
    <property type="entry name" value="NAD(P)-bd_dom_sf"/>
</dbReference>
<reference evidence="18 19" key="1">
    <citation type="submission" date="2019-07" db="EMBL/GenBank/DDBJ databases">
        <title>The pathways for chlorine oxyanion respiration interact through the shared metabolite chlorate.</title>
        <authorList>
            <person name="Barnum T.P."/>
            <person name="Cheng Y."/>
            <person name="Hill K.A."/>
            <person name="Lucas L.N."/>
            <person name="Carlson H.K."/>
            <person name="Coates J.D."/>
        </authorList>
    </citation>
    <scope>NUCLEOTIDE SEQUENCE [LARGE SCALE GENOMIC DNA]</scope>
    <source>
        <strain evidence="18 19">SFB-3</strain>
    </source>
</reference>
<evidence type="ECO:0000256" key="4">
    <source>
        <dbReference type="ARBA" id="ARBA00022857"/>
    </source>
</evidence>
<gene>
    <name evidence="9" type="primary">hemA</name>
    <name evidence="18" type="ORF">FHP91_18170</name>
</gene>
<evidence type="ECO:0000256" key="5">
    <source>
        <dbReference type="ARBA" id="ARBA00023002"/>
    </source>
</evidence>
<proteinExistence type="inferred from homology"/>
<evidence type="ECO:0000256" key="6">
    <source>
        <dbReference type="ARBA" id="ARBA00023244"/>
    </source>
</evidence>
<evidence type="ECO:0000256" key="1">
    <source>
        <dbReference type="ARBA" id="ARBA00005059"/>
    </source>
</evidence>
<evidence type="ECO:0000259" key="16">
    <source>
        <dbReference type="Pfam" id="PF01488"/>
    </source>
</evidence>
<evidence type="ECO:0000256" key="2">
    <source>
        <dbReference type="ARBA" id="ARBA00005916"/>
    </source>
</evidence>
<dbReference type="SUPFAM" id="SSF51735">
    <property type="entry name" value="NAD(P)-binding Rossmann-fold domains"/>
    <property type="match status" value="1"/>
</dbReference>
<evidence type="ECO:0000256" key="12">
    <source>
        <dbReference type="PIRSR" id="PIRSR000445-3"/>
    </source>
</evidence>
<dbReference type="EC" id="1.2.1.70" evidence="3 9"/>
<evidence type="ECO:0000256" key="7">
    <source>
        <dbReference type="ARBA" id="ARBA00047464"/>
    </source>
</evidence>
<dbReference type="Proteomes" id="UP000319502">
    <property type="component" value="Unassembled WGS sequence"/>
</dbReference>
<feature type="binding site" evidence="9 11">
    <location>
        <position position="115"/>
    </location>
    <ligand>
        <name>substrate</name>
    </ligand>
</feature>
<dbReference type="GO" id="GO:0008883">
    <property type="term" value="F:glutamyl-tRNA reductase activity"/>
    <property type="evidence" value="ECO:0007669"/>
    <property type="project" value="UniProtKB-UniRule"/>
</dbReference>
<dbReference type="SUPFAM" id="SSF69742">
    <property type="entry name" value="Glutamyl tRNA-reductase catalytic, N-terminal domain"/>
    <property type="match status" value="1"/>
</dbReference>
<evidence type="ECO:0000313" key="18">
    <source>
        <dbReference type="EMBL" id="TVO52352.1"/>
    </source>
</evidence>
<dbReference type="RefSeq" id="WP_144310919.1">
    <property type="nucleotide sequence ID" value="NZ_VMNK01000017.1"/>
</dbReference>
<dbReference type="Gene3D" id="3.40.50.720">
    <property type="entry name" value="NAD(P)-binding Rossmann-like Domain"/>
    <property type="match status" value="1"/>
</dbReference>
<feature type="binding site" evidence="9 11">
    <location>
        <begin position="48"/>
        <end position="51"/>
    </location>
    <ligand>
        <name>substrate</name>
    </ligand>
</feature>
<comment type="subunit">
    <text evidence="9">Homodimer.</text>
</comment>
<dbReference type="PANTHER" id="PTHR43013:SF1">
    <property type="entry name" value="GLUTAMYL-TRNA REDUCTASE"/>
    <property type="match status" value="1"/>
</dbReference>
<protein>
    <recommendedName>
        <fullName evidence="8 9">Glutamyl-tRNA reductase</fullName>
        <shortName evidence="9">GluTR</shortName>
        <ecNumber evidence="3 9">1.2.1.70</ecNumber>
    </recommendedName>
</protein>
<evidence type="ECO:0000256" key="10">
    <source>
        <dbReference type="PIRSR" id="PIRSR000445-1"/>
    </source>
</evidence>
<dbReference type="FunFam" id="3.30.460.30:FF:000001">
    <property type="entry name" value="Glutamyl-tRNA reductase"/>
    <property type="match status" value="1"/>
</dbReference>
<comment type="pathway">
    <text evidence="1 9 14">Porphyrin-containing compound metabolism; protoporphyrin-IX biosynthesis; 5-aminolevulinate from L-glutamyl-tRNA(Glu): step 1/2.</text>
</comment>
<name>A0A557QHH3_9RHOO</name>
<feature type="domain" description="Quinate/shikimate 5-dehydrogenase/glutamyl-tRNA reductase" evidence="16">
    <location>
        <begin position="167"/>
        <end position="300"/>
    </location>
</feature>
<dbReference type="InterPro" id="IPR018214">
    <property type="entry name" value="GluRdtase_CS"/>
</dbReference>
<dbReference type="CDD" id="cd05213">
    <property type="entry name" value="NAD_bind_Glutamyl_tRNA_reduct"/>
    <property type="match status" value="1"/>
</dbReference>
<comment type="domain">
    <text evidence="9">Possesses an unusual extended V-shaped dimeric structure with each monomer consisting of three distinct domains arranged along a curved 'spinal' alpha-helix. The N-terminal catalytic domain specifically recognizes the glutamate moiety of the substrate. The second domain is the NADPH-binding domain, and the third C-terminal domain is responsible for dimerization.</text>
</comment>